<organism evidence="1 2">
    <name type="scientific">Entomophthora muscae</name>
    <dbReference type="NCBI Taxonomy" id="34485"/>
    <lineage>
        <taxon>Eukaryota</taxon>
        <taxon>Fungi</taxon>
        <taxon>Fungi incertae sedis</taxon>
        <taxon>Zoopagomycota</taxon>
        <taxon>Entomophthoromycotina</taxon>
        <taxon>Entomophthoromycetes</taxon>
        <taxon>Entomophthorales</taxon>
        <taxon>Entomophthoraceae</taxon>
        <taxon>Entomophthora</taxon>
    </lineage>
</organism>
<reference evidence="1" key="1">
    <citation type="submission" date="2022-04" db="EMBL/GenBank/DDBJ databases">
        <title>Genome of the entomopathogenic fungus Entomophthora muscae.</title>
        <authorList>
            <person name="Elya C."/>
            <person name="Lovett B.R."/>
            <person name="Lee E."/>
            <person name="Macias A.M."/>
            <person name="Hajek A.E."/>
            <person name="De Bivort B.L."/>
            <person name="Kasson M.T."/>
            <person name="De Fine Licht H.H."/>
            <person name="Stajich J.E."/>
        </authorList>
    </citation>
    <scope>NUCLEOTIDE SEQUENCE</scope>
    <source>
        <strain evidence="1">Berkeley</strain>
    </source>
</reference>
<keyword evidence="2" id="KW-1185">Reference proteome</keyword>
<dbReference type="Proteomes" id="UP001165960">
    <property type="component" value="Unassembled WGS sequence"/>
</dbReference>
<name>A0ACC2UGQ3_9FUNG</name>
<dbReference type="EMBL" id="QTSX02000733">
    <property type="protein sequence ID" value="KAJ9086089.1"/>
    <property type="molecule type" value="Genomic_DNA"/>
</dbReference>
<evidence type="ECO:0000313" key="1">
    <source>
        <dbReference type="EMBL" id="KAJ9086089.1"/>
    </source>
</evidence>
<protein>
    <submittedName>
        <fullName evidence="1">Uncharacterized protein</fullName>
    </submittedName>
</protein>
<proteinExistence type="predicted"/>
<gene>
    <name evidence="1" type="ORF">DSO57_1007752</name>
</gene>
<comment type="caution">
    <text evidence="1">The sequence shown here is derived from an EMBL/GenBank/DDBJ whole genome shotgun (WGS) entry which is preliminary data.</text>
</comment>
<sequence length="327" mass="36001">MSQVQLTLSGISAGCSLVVVLLAVLLRIRKQQVVHRLSVQLQVGICAVELLKNLGLLLSSNGVDGMGCAMLGFVNLFMGHTYLFLNISLALNAHWVLLRDYPPKAGWKLWFWATPLLSAAFLNVPLLAWDLLGTNEAGMCFIKQGNVVLEFVYIHGFYTVGVVYCLTTCMLVLHKLKKSPHAMLVLQLNLDPTGQKRMLSVLRDVARTMPSTVSFSLVLCVSILFCNICMLVDFVTDANSPLMFSWGYFGFNTIGMLNLLAFLSDPLLRRALVAPSIGDAQEYDLHFGTKPAVGQALDSDSEYGIEVAADSLSWADKQCIQRFINST</sequence>
<accession>A0ACC2UGQ3</accession>
<evidence type="ECO:0000313" key="2">
    <source>
        <dbReference type="Proteomes" id="UP001165960"/>
    </source>
</evidence>